<dbReference type="InterPro" id="IPR011009">
    <property type="entry name" value="Kinase-like_dom_sf"/>
</dbReference>
<dbReference type="Gene3D" id="3.90.1200.10">
    <property type="match status" value="1"/>
</dbReference>
<dbReference type="PANTHER" id="PTHR21310">
    <property type="entry name" value="AMINOGLYCOSIDE PHOSPHOTRANSFERASE-RELATED-RELATED"/>
    <property type="match status" value="1"/>
</dbReference>
<organism evidence="2 3">
    <name type="scientific">Rhodococcus opacus</name>
    <name type="common">Nocardia opaca</name>
    <dbReference type="NCBI Taxonomy" id="37919"/>
    <lineage>
        <taxon>Bacteria</taxon>
        <taxon>Bacillati</taxon>
        <taxon>Actinomycetota</taxon>
        <taxon>Actinomycetes</taxon>
        <taxon>Mycobacteriales</taxon>
        <taxon>Nocardiaceae</taxon>
        <taxon>Rhodococcus</taxon>
    </lineage>
</organism>
<dbReference type="EMBL" id="CP008947">
    <property type="protein sequence ID" value="AII08458.1"/>
    <property type="molecule type" value="Genomic_DNA"/>
</dbReference>
<dbReference type="PANTHER" id="PTHR21310:SF57">
    <property type="entry name" value="BLR2944 PROTEIN"/>
    <property type="match status" value="1"/>
</dbReference>
<dbReference type="Gene3D" id="3.30.200.20">
    <property type="entry name" value="Phosphorylase Kinase, domain 1"/>
    <property type="match status" value="1"/>
</dbReference>
<dbReference type="Pfam" id="PF01636">
    <property type="entry name" value="APH"/>
    <property type="match status" value="1"/>
</dbReference>
<dbReference type="Proteomes" id="UP000028488">
    <property type="component" value="Chromosome"/>
</dbReference>
<accession>A0A076ETL9</accession>
<dbReference type="eggNOG" id="COG3173">
    <property type="taxonomic scope" value="Bacteria"/>
</dbReference>
<evidence type="ECO:0000259" key="1">
    <source>
        <dbReference type="Pfam" id="PF01636"/>
    </source>
</evidence>
<keyword evidence="2" id="KW-0808">Transferase</keyword>
<dbReference type="InterPro" id="IPR051678">
    <property type="entry name" value="AGP_Transferase"/>
</dbReference>
<dbReference type="AlphaFoldDB" id="A0A076ETL9"/>
<dbReference type="RefSeq" id="WP_043779387.1">
    <property type="nucleotide sequence ID" value="NZ_CP008947.1"/>
</dbReference>
<reference evidence="2 3" key="1">
    <citation type="submission" date="2014-07" db="EMBL/GenBank/DDBJ databases">
        <title>Genome Sequence of Rhodococcus opacus Strain R7, a Biodegrader of Mono- and Polycyclic Aromatic Hydrocarbons.</title>
        <authorList>
            <person name="Di Gennaro P."/>
            <person name="Zampolli J."/>
            <person name="Presti I."/>
            <person name="Cappelletti M."/>
            <person name="D'Ursi P."/>
            <person name="Orro A."/>
            <person name="Mezzelani A."/>
            <person name="Milanesi L."/>
        </authorList>
    </citation>
    <scope>NUCLEOTIDE SEQUENCE [LARGE SCALE GENOMIC DNA]</scope>
    <source>
        <strain evidence="2 3">R7</strain>
    </source>
</reference>
<proteinExistence type="predicted"/>
<feature type="domain" description="Aminoglycoside phosphotransferase" evidence="1">
    <location>
        <begin position="109"/>
        <end position="313"/>
    </location>
</feature>
<dbReference type="InterPro" id="IPR002575">
    <property type="entry name" value="Aminoglycoside_PTrfase"/>
</dbReference>
<gene>
    <name evidence="2" type="ORF">EP51_29115</name>
</gene>
<dbReference type="InterPro" id="IPR041726">
    <property type="entry name" value="ACAD10_11_N"/>
</dbReference>
<dbReference type="SUPFAM" id="SSF56112">
    <property type="entry name" value="Protein kinase-like (PK-like)"/>
    <property type="match status" value="1"/>
</dbReference>
<evidence type="ECO:0000313" key="2">
    <source>
        <dbReference type="EMBL" id="AII08458.1"/>
    </source>
</evidence>
<dbReference type="CDD" id="cd05154">
    <property type="entry name" value="ACAD10_11_N-like"/>
    <property type="match status" value="1"/>
</dbReference>
<protein>
    <submittedName>
        <fullName evidence="2">Phosphotransferase</fullName>
    </submittedName>
</protein>
<name>A0A076ETL9_RHOOP</name>
<sequence length="408" mass="45387">MQTAVETTGSVVGSDHPTEGMIEAGRRRFPTDSASQIALDLKFRRRGGPIWMRSTPEELSTALTKFLEKRVEGDFAVTDTRWLTGGASKIQMAFTLNWSEPGRGPVADRMLLRMDPPETLNATFKQTEAELISAARGVLPVPAVRWTDAYGDEFPEPALVCDFVDGVTKPQTTKTGQVSGLGTNFGPELRAKLAPQFVQHLAALHSRDVSDVTSDALVRPDSGTNQSALWRLNFERQIWEQDRGEDVPLMDVAAGWLERNLPVTERVSLVHGDFRSGNFLFDEKSATVTAWLDWELGHLGDRHADLAYCTQPLYGHYAEDGKTFLASGMLPREDLFEQYEKASGLTVDPARIEWYSVFCSYYAIVKTLATSYRVARLGRSHQDVLLARLEGVVPVLVRELGQLLEKVV</sequence>
<dbReference type="GO" id="GO:0016740">
    <property type="term" value="F:transferase activity"/>
    <property type="evidence" value="ECO:0007669"/>
    <property type="project" value="UniProtKB-KW"/>
</dbReference>
<evidence type="ECO:0000313" key="3">
    <source>
        <dbReference type="Proteomes" id="UP000028488"/>
    </source>
</evidence>